<dbReference type="InterPro" id="IPR050426">
    <property type="entry name" value="Glycosyltransferase_28"/>
</dbReference>
<dbReference type="Pfam" id="PF03033">
    <property type="entry name" value="Glyco_transf_28"/>
    <property type="match status" value="1"/>
</dbReference>
<dbReference type="InterPro" id="IPR010610">
    <property type="entry name" value="EryCIII-like_C"/>
</dbReference>
<dbReference type="Gene3D" id="3.40.50.2000">
    <property type="entry name" value="Glycogen Phosphorylase B"/>
    <property type="match status" value="2"/>
</dbReference>
<keyword evidence="4" id="KW-1185">Reference proteome</keyword>
<dbReference type="PANTHER" id="PTHR48050:SF13">
    <property type="entry name" value="STEROL 3-BETA-GLUCOSYLTRANSFERASE UGT80A2"/>
    <property type="match status" value="1"/>
</dbReference>
<evidence type="ECO:0000313" key="3">
    <source>
        <dbReference type="EMBL" id="MBE1515892.1"/>
    </source>
</evidence>
<evidence type="ECO:0000259" key="1">
    <source>
        <dbReference type="Pfam" id="PF03033"/>
    </source>
</evidence>
<dbReference type="Pfam" id="PF06722">
    <property type="entry name" value="EryCIII-like_C"/>
    <property type="match status" value="1"/>
</dbReference>
<comment type="caution">
    <text evidence="3">The sequence shown here is derived from an EMBL/GenBank/DDBJ whole genome shotgun (WGS) entry which is preliminary data.</text>
</comment>
<dbReference type="RefSeq" id="WP_192592665.1">
    <property type="nucleotide sequence ID" value="NZ_JADBEE010000002.1"/>
</dbReference>
<name>A0ABR9JAJ9_9MICC</name>
<keyword evidence="3" id="KW-0328">Glycosyltransferase</keyword>
<proteinExistence type="predicted"/>
<dbReference type="SUPFAM" id="SSF53756">
    <property type="entry name" value="UDP-Glycosyltransferase/glycogen phosphorylase"/>
    <property type="match status" value="1"/>
</dbReference>
<dbReference type="GO" id="GO:0016906">
    <property type="term" value="F:sterol 3-beta-glucosyltransferase activity"/>
    <property type="evidence" value="ECO:0007669"/>
    <property type="project" value="UniProtKB-EC"/>
</dbReference>
<evidence type="ECO:0000259" key="2">
    <source>
        <dbReference type="Pfam" id="PF06722"/>
    </source>
</evidence>
<feature type="domain" description="Erythromycin biosynthesis protein CIII-like C-terminal" evidence="2">
    <location>
        <begin position="301"/>
        <end position="405"/>
    </location>
</feature>
<organism evidence="3 4">
    <name type="scientific">Nesterenkonia halotolerans</name>
    <dbReference type="NCBI Taxonomy" id="225325"/>
    <lineage>
        <taxon>Bacteria</taxon>
        <taxon>Bacillati</taxon>
        <taxon>Actinomycetota</taxon>
        <taxon>Actinomycetes</taxon>
        <taxon>Micrococcales</taxon>
        <taxon>Micrococcaceae</taxon>
        <taxon>Nesterenkonia</taxon>
    </lineage>
</organism>
<dbReference type="CDD" id="cd03784">
    <property type="entry name" value="GT1_Gtf-like"/>
    <property type="match status" value="1"/>
</dbReference>
<feature type="domain" description="Glycosyltransferase family 28 N-terminal" evidence="1">
    <location>
        <begin position="3"/>
        <end position="54"/>
    </location>
</feature>
<protein>
    <submittedName>
        <fullName evidence="3">Sterol 3beta-glucosyltransferase</fullName>
        <ecNumber evidence="3">2.4.1.173</ecNumber>
    </submittedName>
</protein>
<dbReference type="Proteomes" id="UP000636579">
    <property type="component" value="Unassembled WGS sequence"/>
</dbReference>
<dbReference type="PANTHER" id="PTHR48050">
    <property type="entry name" value="STEROL 3-BETA-GLUCOSYLTRANSFERASE"/>
    <property type="match status" value="1"/>
</dbReference>
<dbReference type="EMBL" id="JADBEE010000002">
    <property type="protein sequence ID" value="MBE1515892.1"/>
    <property type="molecule type" value="Genomic_DNA"/>
</dbReference>
<dbReference type="InterPro" id="IPR002213">
    <property type="entry name" value="UDP_glucos_trans"/>
</dbReference>
<gene>
    <name evidence="3" type="ORF">H4W26_002684</name>
</gene>
<dbReference type="InterPro" id="IPR004276">
    <property type="entry name" value="GlycoTrans_28_N"/>
</dbReference>
<evidence type="ECO:0000313" key="4">
    <source>
        <dbReference type="Proteomes" id="UP000636579"/>
    </source>
</evidence>
<reference evidence="3 4" key="1">
    <citation type="submission" date="2020-10" db="EMBL/GenBank/DDBJ databases">
        <title>Sequencing the genomes of 1000 actinobacteria strains.</title>
        <authorList>
            <person name="Klenk H.-P."/>
        </authorList>
    </citation>
    <scope>NUCLEOTIDE SEQUENCE [LARGE SCALE GENOMIC DNA]</scope>
    <source>
        <strain evidence="3 4">DSM 15474</strain>
    </source>
</reference>
<keyword evidence="3" id="KW-0808">Transferase</keyword>
<sequence>MRILLATAGSRGDVEPFVALAHRAVRAGHEVRLVVPDHSGADLADLDVVSLGVDYSALIAQQGVSPAAAFRSYRSVVKPLMRQVLLGSARAAMDYRPDLLVAHPKILSASVTADALSIPHVLVEIVPAVTPTRAFPAAGTLTRDLGRFNPATYRLASAGEAMFREDLSEVSRMVGSYRRRPAPPAATLLPISPVLLRRPDDWDASVHLTGPWRRDASETVTTEETGFAEGTVSAELARFLAEGDFVYAGFGSMATDDPVARASEVIRGIRSFGARGLIATGLGGLQVPPSLAGEDLLVTPSVPHEAVLPQALAAVHHGGIGTVHAATAAGAVSIPVPFIADQPFWGRRLHEQGLSPAPIPQRRLTAETVTRGLAEAESYRPAVESAARSMASEDGTGAAVQILEALG</sequence>
<accession>A0ABR9JAJ9</accession>
<dbReference type="EC" id="2.4.1.173" evidence="3"/>